<evidence type="ECO:0000256" key="2">
    <source>
        <dbReference type="ARBA" id="ARBA00022737"/>
    </source>
</evidence>
<keyword evidence="3" id="KW-0227">DNA damage</keyword>
<evidence type="ECO:0000256" key="5">
    <source>
        <dbReference type="ARBA" id="ARBA00023242"/>
    </source>
</evidence>
<evidence type="ECO:0000259" key="7">
    <source>
        <dbReference type="PROSITE" id="PS50172"/>
    </source>
</evidence>
<evidence type="ECO:0000313" key="8">
    <source>
        <dbReference type="Proteomes" id="UP000504609"/>
    </source>
</evidence>
<dbReference type="GO" id="GO:0006303">
    <property type="term" value="P:double-strand break repair via nonhomologous end joining"/>
    <property type="evidence" value="ECO:0007669"/>
    <property type="project" value="InterPro"/>
</dbReference>
<feature type="region of interest" description="Disordered" evidence="6">
    <location>
        <begin position="165"/>
        <end position="202"/>
    </location>
</feature>
<organism evidence="8 10">
    <name type="scientific">Cucurbita moschata</name>
    <name type="common">Winter crookneck squash</name>
    <name type="synonym">Cucurbita pepo var. moschata</name>
    <dbReference type="NCBI Taxonomy" id="3662"/>
    <lineage>
        <taxon>Eukaryota</taxon>
        <taxon>Viridiplantae</taxon>
        <taxon>Streptophyta</taxon>
        <taxon>Embryophyta</taxon>
        <taxon>Tracheophyta</taxon>
        <taxon>Spermatophyta</taxon>
        <taxon>Magnoliopsida</taxon>
        <taxon>eudicotyledons</taxon>
        <taxon>Gunneridae</taxon>
        <taxon>Pentapetalae</taxon>
        <taxon>rosids</taxon>
        <taxon>fabids</taxon>
        <taxon>Cucurbitales</taxon>
        <taxon>Cucurbitaceae</taxon>
        <taxon>Cucurbiteae</taxon>
        <taxon>Cucurbita</taxon>
    </lineage>
</organism>
<keyword evidence="2" id="KW-0677">Repeat</keyword>
<dbReference type="GO" id="GO:0006284">
    <property type="term" value="P:base-excision repair"/>
    <property type="evidence" value="ECO:0007669"/>
    <property type="project" value="InterPro"/>
</dbReference>
<evidence type="ECO:0000256" key="3">
    <source>
        <dbReference type="ARBA" id="ARBA00022763"/>
    </source>
</evidence>
<dbReference type="GeneID" id="111456640"/>
<dbReference type="Proteomes" id="UP000504609">
    <property type="component" value="Unplaced"/>
</dbReference>
<feature type="compositionally biased region" description="Polar residues" evidence="6">
    <location>
        <begin position="27"/>
        <end position="43"/>
    </location>
</feature>
<dbReference type="GO" id="GO:0005634">
    <property type="term" value="C:nucleus"/>
    <property type="evidence" value="ECO:0007669"/>
    <property type="project" value="UniProtKB-SubCell"/>
</dbReference>
<dbReference type="RefSeq" id="XP_022954385.1">
    <property type="nucleotide sequence ID" value="XM_023098617.1"/>
</dbReference>
<dbReference type="AlphaFoldDB" id="A0A6J1GQS2"/>
<name>A0A6J1GQS2_CUCMO</name>
<evidence type="ECO:0000256" key="6">
    <source>
        <dbReference type="SAM" id="MobiDB-lite"/>
    </source>
</evidence>
<proteinExistence type="predicted"/>
<sequence>MSNSKANEGGGNAKRSLPSWMSGKDGGSTSRGKKPNSSCSGQNDVMAEAEEPRQEKVIGEGPVSSSLHTDFTRLLEGVVFVLSGFVNPERSILRSQALEMGAQYKPDWNSDCTLLICAFPNTPKFRQVESDCGTIVSKEWISECYAQRKLVDIESYLLHAGKPWRRSNEPREATQGDLEIPFPTPSKKPQKPVEKNSRLKSHEQEIAQSREIISSRECFSPSKLKKWAIDDYHKTLSWLDSQEEKPDPSEIKKIAAEGILTCLQDAIDSLHQNQDINQMTEEWKFVPQVVEELAKLRSKKESISKEELCRHATDSKRIYEVELNSLLASSPERKKKPPNINKELKNGHKAKEYDSDDTIEMTEEEIDIAFQKVACKKKRPS</sequence>
<keyword evidence="8" id="KW-1185">Reference proteome</keyword>
<dbReference type="InterPro" id="IPR045080">
    <property type="entry name" value="BRCT_XRCC1_rpt1"/>
</dbReference>
<keyword evidence="5" id="KW-0539">Nucleus</keyword>
<gene>
    <name evidence="9 10" type="primary">LOC111456640</name>
</gene>
<dbReference type="GO" id="GO:0003684">
    <property type="term" value="F:damaged DNA binding"/>
    <property type="evidence" value="ECO:0007669"/>
    <property type="project" value="InterPro"/>
</dbReference>
<dbReference type="SMART" id="SM00292">
    <property type="entry name" value="BRCT"/>
    <property type="match status" value="1"/>
</dbReference>
<dbReference type="CDD" id="cd17725">
    <property type="entry name" value="BRCT_XRCC1_rpt1"/>
    <property type="match status" value="1"/>
</dbReference>
<dbReference type="PANTHER" id="PTHR11370">
    <property type="entry name" value="DNA-REPAIR PROTEIN XRCC1"/>
    <property type="match status" value="1"/>
</dbReference>
<dbReference type="Pfam" id="PF00533">
    <property type="entry name" value="BRCT"/>
    <property type="match status" value="1"/>
</dbReference>
<dbReference type="InterPro" id="IPR036420">
    <property type="entry name" value="BRCT_dom_sf"/>
</dbReference>
<dbReference type="PANTHER" id="PTHR11370:SF5">
    <property type="entry name" value="DNA REPAIR PROTEIN XRCC1"/>
    <property type="match status" value="1"/>
</dbReference>
<evidence type="ECO:0000313" key="10">
    <source>
        <dbReference type="RefSeq" id="XP_022954386.1"/>
    </source>
</evidence>
<feature type="compositionally biased region" description="Basic and acidic residues" evidence="6">
    <location>
        <begin position="191"/>
        <end position="202"/>
    </location>
</feature>
<comment type="subcellular location">
    <subcellularLocation>
        <location evidence="1">Nucleus</location>
    </subcellularLocation>
</comment>
<dbReference type="FunFam" id="3.40.50.10190:FF:000008">
    <property type="entry name" value="X-ray repair cross complementing 1"/>
    <property type="match status" value="1"/>
</dbReference>
<evidence type="ECO:0000313" key="9">
    <source>
        <dbReference type="RefSeq" id="XP_022954385.1"/>
    </source>
</evidence>
<dbReference type="InterPro" id="IPR001357">
    <property type="entry name" value="BRCT_dom"/>
</dbReference>
<dbReference type="RefSeq" id="XP_022954386.1">
    <property type="nucleotide sequence ID" value="XM_023098618.1"/>
</dbReference>
<dbReference type="KEGG" id="cmos:111456640"/>
<dbReference type="GO" id="GO:0000012">
    <property type="term" value="P:single strand break repair"/>
    <property type="evidence" value="ECO:0007669"/>
    <property type="project" value="InterPro"/>
</dbReference>
<dbReference type="PROSITE" id="PS50172">
    <property type="entry name" value="BRCT"/>
    <property type="match status" value="1"/>
</dbReference>
<feature type="region of interest" description="Disordered" evidence="6">
    <location>
        <begin position="1"/>
        <end position="62"/>
    </location>
</feature>
<dbReference type="SUPFAM" id="SSF52113">
    <property type="entry name" value="BRCT domain"/>
    <property type="match status" value="1"/>
</dbReference>
<evidence type="ECO:0000256" key="4">
    <source>
        <dbReference type="ARBA" id="ARBA00023204"/>
    </source>
</evidence>
<feature type="region of interest" description="Disordered" evidence="6">
    <location>
        <begin position="329"/>
        <end position="358"/>
    </location>
</feature>
<feature type="compositionally biased region" description="Basic and acidic residues" evidence="6">
    <location>
        <begin position="342"/>
        <end position="353"/>
    </location>
</feature>
<protein>
    <submittedName>
        <fullName evidence="9 10">DNA-repair protein XRCC1 isoform X1</fullName>
    </submittedName>
</protein>
<feature type="domain" description="BRCT" evidence="7">
    <location>
        <begin position="70"/>
        <end position="158"/>
    </location>
</feature>
<keyword evidence="4" id="KW-0234">DNA repair</keyword>
<dbReference type="Gene3D" id="3.40.50.10190">
    <property type="entry name" value="BRCT domain"/>
    <property type="match status" value="1"/>
</dbReference>
<accession>A0A6J1GQS2</accession>
<reference evidence="9 10" key="1">
    <citation type="submission" date="2025-04" db="UniProtKB">
        <authorList>
            <consortium name="RefSeq"/>
        </authorList>
    </citation>
    <scope>IDENTIFICATION</scope>
    <source>
        <tissue evidence="9 10">Young leaves</tissue>
    </source>
</reference>
<evidence type="ECO:0000256" key="1">
    <source>
        <dbReference type="ARBA" id="ARBA00004123"/>
    </source>
</evidence>